<organism evidence="1 2">
    <name type="scientific">Eragrostis curvula</name>
    <name type="common">weeping love grass</name>
    <dbReference type="NCBI Taxonomy" id="38414"/>
    <lineage>
        <taxon>Eukaryota</taxon>
        <taxon>Viridiplantae</taxon>
        <taxon>Streptophyta</taxon>
        <taxon>Embryophyta</taxon>
        <taxon>Tracheophyta</taxon>
        <taxon>Spermatophyta</taxon>
        <taxon>Magnoliopsida</taxon>
        <taxon>Liliopsida</taxon>
        <taxon>Poales</taxon>
        <taxon>Poaceae</taxon>
        <taxon>PACMAD clade</taxon>
        <taxon>Chloridoideae</taxon>
        <taxon>Eragrostideae</taxon>
        <taxon>Eragrostidinae</taxon>
        <taxon>Eragrostis</taxon>
    </lineage>
</organism>
<dbReference type="Proteomes" id="UP000324897">
    <property type="component" value="Chromosome 4"/>
</dbReference>
<dbReference type="AlphaFoldDB" id="A0A5J9VT83"/>
<reference evidence="1 2" key="1">
    <citation type="journal article" date="2019" name="Sci. Rep.">
        <title>A high-quality genome of Eragrostis curvula grass provides insights into Poaceae evolution and supports new strategies to enhance forage quality.</title>
        <authorList>
            <person name="Carballo J."/>
            <person name="Santos B.A.C.M."/>
            <person name="Zappacosta D."/>
            <person name="Garbus I."/>
            <person name="Selva J.P."/>
            <person name="Gallo C.A."/>
            <person name="Diaz A."/>
            <person name="Albertini E."/>
            <person name="Caccamo M."/>
            <person name="Echenique V."/>
        </authorList>
    </citation>
    <scope>NUCLEOTIDE SEQUENCE [LARGE SCALE GENOMIC DNA]</scope>
    <source>
        <strain evidence="2">cv. Victoria</strain>
        <tissue evidence="1">Leaf</tissue>
    </source>
</reference>
<comment type="caution">
    <text evidence="1">The sequence shown here is derived from an EMBL/GenBank/DDBJ whole genome shotgun (WGS) entry which is preliminary data.</text>
</comment>
<gene>
    <name evidence="1" type="ORF">EJB05_12008</name>
</gene>
<dbReference type="EMBL" id="RWGY01000007">
    <property type="protein sequence ID" value="TVU38624.1"/>
    <property type="molecule type" value="Genomic_DNA"/>
</dbReference>
<evidence type="ECO:0000313" key="1">
    <source>
        <dbReference type="EMBL" id="TVU38624.1"/>
    </source>
</evidence>
<accession>A0A5J9VT83</accession>
<dbReference type="Gramene" id="TVU38624">
    <property type="protein sequence ID" value="TVU38624"/>
    <property type="gene ID" value="EJB05_12008"/>
</dbReference>
<name>A0A5J9VT83_9POAL</name>
<keyword evidence="2" id="KW-1185">Reference proteome</keyword>
<protein>
    <submittedName>
        <fullName evidence="1">Uncharacterized protein</fullName>
    </submittedName>
</protein>
<feature type="non-terminal residue" evidence="1">
    <location>
        <position position="1"/>
    </location>
</feature>
<proteinExistence type="predicted"/>
<evidence type="ECO:0000313" key="2">
    <source>
        <dbReference type="Proteomes" id="UP000324897"/>
    </source>
</evidence>
<sequence length="64" mass="7238">MGFMTSMLRLETVGDARGRRQRGASGDFVNLEDLPAQSSKMLIELIELIRILLRYELDTSPIRG</sequence>